<name>A0AAD7ZP91_DIPPU</name>
<protein>
    <submittedName>
        <fullName evidence="2">Uncharacterized protein</fullName>
    </submittedName>
</protein>
<evidence type="ECO:0000256" key="1">
    <source>
        <dbReference type="SAM" id="MobiDB-lite"/>
    </source>
</evidence>
<dbReference type="AlphaFoldDB" id="A0AAD7ZP91"/>
<evidence type="ECO:0000313" key="2">
    <source>
        <dbReference type="EMBL" id="KAJ9584031.1"/>
    </source>
</evidence>
<keyword evidence="3" id="KW-1185">Reference proteome</keyword>
<proteinExistence type="predicted"/>
<accession>A0AAD7ZP91</accession>
<comment type="caution">
    <text evidence="2">The sequence shown here is derived from an EMBL/GenBank/DDBJ whole genome shotgun (WGS) entry which is preliminary data.</text>
</comment>
<dbReference type="Proteomes" id="UP001233999">
    <property type="component" value="Unassembled WGS sequence"/>
</dbReference>
<organism evidence="2 3">
    <name type="scientific">Diploptera punctata</name>
    <name type="common">Pacific beetle cockroach</name>
    <dbReference type="NCBI Taxonomy" id="6984"/>
    <lineage>
        <taxon>Eukaryota</taxon>
        <taxon>Metazoa</taxon>
        <taxon>Ecdysozoa</taxon>
        <taxon>Arthropoda</taxon>
        <taxon>Hexapoda</taxon>
        <taxon>Insecta</taxon>
        <taxon>Pterygota</taxon>
        <taxon>Neoptera</taxon>
        <taxon>Polyneoptera</taxon>
        <taxon>Dictyoptera</taxon>
        <taxon>Blattodea</taxon>
        <taxon>Blaberoidea</taxon>
        <taxon>Blaberidae</taxon>
        <taxon>Diplopterinae</taxon>
        <taxon>Diploptera</taxon>
    </lineage>
</organism>
<reference evidence="2" key="2">
    <citation type="submission" date="2023-05" db="EMBL/GenBank/DDBJ databases">
        <authorList>
            <person name="Fouks B."/>
        </authorList>
    </citation>
    <scope>NUCLEOTIDE SEQUENCE</scope>
    <source>
        <strain evidence="2">Stay&amp;Tobe</strain>
        <tissue evidence="2">Testes</tissue>
    </source>
</reference>
<gene>
    <name evidence="2" type="ORF">L9F63_021635</name>
</gene>
<sequence>DVILPEKNVDPSEIASTTFSSVSEDVILPMKNADPAEITGTTFNSVSEDVILPEKNVNLAEIESTTFSSVSEETSLNDHLKETTSDPLLYSNATNRFFETLIDFQDNEALRNMIRREDEPQLNEIWNEMHKAQAQVDRETDEFHRAEEVAKVTRRIFEEAIEKERGIAVEHMSASEGAAKAATDALNAQKDLAQHDALLSQARQTLDTLSQKYLVVQAEILRRSNACIQKPKGMSDQGQNSTILSTESSGLTISTPASTSTASPTTSATAVPAGAPKLNKFNPSSQFVPFVPNLQTAEQKKPVSIVATP</sequence>
<evidence type="ECO:0000313" key="3">
    <source>
        <dbReference type="Proteomes" id="UP001233999"/>
    </source>
</evidence>
<dbReference type="EMBL" id="JASPKZ010007480">
    <property type="protein sequence ID" value="KAJ9584031.1"/>
    <property type="molecule type" value="Genomic_DNA"/>
</dbReference>
<reference evidence="2" key="1">
    <citation type="journal article" date="2023" name="IScience">
        <title>Live-bearing cockroach genome reveals convergent evolutionary mechanisms linked to viviparity in insects and beyond.</title>
        <authorList>
            <person name="Fouks B."/>
            <person name="Harrison M.C."/>
            <person name="Mikhailova A.A."/>
            <person name="Marchal E."/>
            <person name="English S."/>
            <person name="Carruthers M."/>
            <person name="Jennings E.C."/>
            <person name="Chiamaka E.L."/>
            <person name="Frigard R.A."/>
            <person name="Pippel M."/>
            <person name="Attardo G.M."/>
            <person name="Benoit J.B."/>
            <person name="Bornberg-Bauer E."/>
            <person name="Tobe S.S."/>
        </authorList>
    </citation>
    <scope>NUCLEOTIDE SEQUENCE</scope>
    <source>
        <strain evidence="2">Stay&amp;Tobe</strain>
    </source>
</reference>
<feature type="compositionally biased region" description="Low complexity" evidence="1">
    <location>
        <begin position="254"/>
        <end position="276"/>
    </location>
</feature>
<feature type="non-terminal residue" evidence="2">
    <location>
        <position position="309"/>
    </location>
</feature>
<feature type="region of interest" description="Disordered" evidence="1">
    <location>
        <begin position="247"/>
        <end position="277"/>
    </location>
</feature>